<dbReference type="GO" id="GO:0000439">
    <property type="term" value="C:transcription factor TFIIH core complex"/>
    <property type="evidence" value="ECO:0007669"/>
    <property type="project" value="InterPro"/>
</dbReference>
<evidence type="ECO:0000256" key="5">
    <source>
        <dbReference type="ARBA" id="ARBA00023015"/>
    </source>
</evidence>
<dbReference type="Gene3D" id="3.30.70.2610">
    <property type="match status" value="1"/>
</dbReference>
<dbReference type="Proteomes" id="UP000799538">
    <property type="component" value="Unassembled WGS sequence"/>
</dbReference>
<dbReference type="GO" id="GO:0006289">
    <property type="term" value="P:nucleotide-excision repair"/>
    <property type="evidence" value="ECO:0007669"/>
    <property type="project" value="InterPro"/>
</dbReference>
<dbReference type="PANTHER" id="PTHR13152:SF0">
    <property type="entry name" value="GENERAL TRANSCRIPTION FACTOR IIH SUBUNIT 4"/>
    <property type="match status" value="1"/>
</dbReference>
<evidence type="ECO:0000256" key="1">
    <source>
        <dbReference type="ARBA" id="ARBA00002817"/>
    </source>
</evidence>
<dbReference type="GO" id="GO:0003690">
    <property type="term" value="F:double-stranded DNA binding"/>
    <property type="evidence" value="ECO:0007669"/>
    <property type="project" value="TreeGrafter"/>
</dbReference>
<keyword evidence="5 9" id="KW-0805">Transcription regulation</keyword>
<keyword evidence="4 9" id="KW-0227">DNA damage</keyword>
<comment type="subcellular location">
    <subcellularLocation>
        <location evidence="2 9">Nucleus</location>
    </subcellularLocation>
</comment>
<feature type="domain" description="Transcription factor Tfb2 C-terminal" evidence="10">
    <location>
        <begin position="402"/>
        <end position="469"/>
    </location>
</feature>
<gene>
    <name evidence="11" type="ORF">BDZ85DRAFT_47794</name>
</gene>
<evidence type="ECO:0000259" key="10">
    <source>
        <dbReference type="Pfam" id="PF18307"/>
    </source>
</evidence>
<evidence type="ECO:0000313" key="12">
    <source>
        <dbReference type="Proteomes" id="UP000799538"/>
    </source>
</evidence>
<dbReference type="GO" id="GO:0001671">
    <property type="term" value="F:ATPase activator activity"/>
    <property type="evidence" value="ECO:0007669"/>
    <property type="project" value="InterPro"/>
</dbReference>
<keyword evidence="12" id="KW-1185">Reference proteome</keyword>
<dbReference type="OrthoDB" id="364513at2759"/>
<dbReference type="PANTHER" id="PTHR13152">
    <property type="entry name" value="TFIIH, POLYPEPTIDE 4"/>
    <property type="match status" value="1"/>
</dbReference>
<dbReference type="GO" id="GO:0005675">
    <property type="term" value="C:transcription factor TFIIH holo complex"/>
    <property type="evidence" value="ECO:0007669"/>
    <property type="project" value="TreeGrafter"/>
</dbReference>
<evidence type="ECO:0000256" key="9">
    <source>
        <dbReference type="RuleBase" id="RU364024"/>
    </source>
</evidence>
<keyword evidence="6 9" id="KW-0804">Transcription</keyword>
<comment type="function">
    <text evidence="1">Component of the general transcription and DNA repair factor IIH (TFIIH) core complex, which is involved in general and transcription-coupled nucleotide excision repair (NER) of damaged DNA and, when complexed to TFIIK, in RNA transcription by RNA polymerase II. In NER, TFIIH acts by opening DNA around the lesion to allow the excision of the damaged oligonucleotide and its replacement by a new DNA fragment. In transcription, TFIIH has an essential role in transcription initiation. When the pre-initiation complex (PIC) has been established, TFIIH is required for promoter opening and promoter escape. Phosphorylation of the C-terminal tail (CTD) of the largest subunit of RNA polymerase II by the kinase module TFIIK controls the initiation of transcription.</text>
</comment>
<evidence type="ECO:0000256" key="3">
    <source>
        <dbReference type="ARBA" id="ARBA00007132"/>
    </source>
</evidence>
<evidence type="ECO:0000256" key="2">
    <source>
        <dbReference type="ARBA" id="ARBA00004123"/>
    </source>
</evidence>
<dbReference type="InterPro" id="IPR004598">
    <property type="entry name" value="TFIIH_p52/Tfb2"/>
</dbReference>
<evidence type="ECO:0000256" key="4">
    <source>
        <dbReference type="ARBA" id="ARBA00022763"/>
    </source>
</evidence>
<keyword evidence="7 9" id="KW-0234">DNA repair</keyword>
<protein>
    <recommendedName>
        <fullName evidence="9">RNA polymerase II transcription factor B subunit 2</fullName>
    </recommendedName>
</protein>
<dbReference type="NCBIfam" id="TIGR00625">
    <property type="entry name" value="tfb2"/>
    <property type="match status" value="1"/>
</dbReference>
<dbReference type="Pfam" id="PF03849">
    <property type="entry name" value="Tfb2"/>
    <property type="match status" value="1"/>
</dbReference>
<name>A0A6A6GKG4_9PEZI</name>
<evidence type="ECO:0000256" key="8">
    <source>
        <dbReference type="ARBA" id="ARBA00023242"/>
    </source>
</evidence>
<comment type="function">
    <text evidence="9">Component of the general transcription and DNA repair factor IIH (TFIIH) core complex which is involved in general and transcription-coupled nucleotide excision repair (NER) of damaged DNA.</text>
</comment>
<dbReference type="EMBL" id="ML992502">
    <property type="protein sequence ID" value="KAF2226245.1"/>
    <property type="molecule type" value="Genomic_DNA"/>
</dbReference>
<evidence type="ECO:0000313" key="11">
    <source>
        <dbReference type="EMBL" id="KAF2226245.1"/>
    </source>
</evidence>
<dbReference type="Pfam" id="PF18307">
    <property type="entry name" value="Tfb2_C"/>
    <property type="match status" value="1"/>
</dbReference>
<comment type="similarity">
    <text evidence="3 9">Belongs to the TFB2 family.</text>
</comment>
<dbReference type="AlphaFoldDB" id="A0A6A6GKG4"/>
<evidence type="ECO:0000256" key="7">
    <source>
        <dbReference type="ARBA" id="ARBA00023204"/>
    </source>
</evidence>
<accession>A0A6A6GKG4</accession>
<evidence type="ECO:0000256" key="6">
    <source>
        <dbReference type="ARBA" id="ARBA00023163"/>
    </source>
</evidence>
<keyword evidence="8 9" id="KW-0539">Nucleus</keyword>
<dbReference type="InterPro" id="IPR040662">
    <property type="entry name" value="Tfb2_C"/>
</dbReference>
<reference evidence="12" key="1">
    <citation type="journal article" date="2020" name="Stud. Mycol.">
        <title>101 Dothideomycetes genomes: A test case for predicting lifestyles and emergence of pathogens.</title>
        <authorList>
            <person name="Haridas S."/>
            <person name="Albert R."/>
            <person name="Binder M."/>
            <person name="Bloem J."/>
            <person name="LaButti K."/>
            <person name="Salamov A."/>
            <person name="Andreopoulos B."/>
            <person name="Baker S."/>
            <person name="Barry K."/>
            <person name="Bills G."/>
            <person name="Bluhm B."/>
            <person name="Cannon C."/>
            <person name="Castanera R."/>
            <person name="Culley D."/>
            <person name="Daum C."/>
            <person name="Ezra D."/>
            <person name="Gonzalez J."/>
            <person name="Henrissat B."/>
            <person name="Kuo A."/>
            <person name="Liang C."/>
            <person name="Lipzen A."/>
            <person name="Lutzoni F."/>
            <person name="Magnuson J."/>
            <person name="Mondo S."/>
            <person name="Nolan M."/>
            <person name="Ohm R."/>
            <person name="Pangilinan J."/>
            <person name="Park H.-J."/>
            <person name="Ramirez L."/>
            <person name="Alfaro M."/>
            <person name="Sun H."/>
            <person name="Tritt A."/>
            <person name="Yoshinaga Y."/>
            <person name="Zwiers L.-H."/>
            <person name="Turgeon B."/>
            <person name="Goodwin S."/>
            <person name="Spatafora J."/>
            <person name="Crous P."/>
            <person name="Grigoriev I."/>
        </authorList>
    </citation>
    <scope>NUCLEOTIDE SEQUENCE [LARGE SCALE GENOMIC DNA]</scope>
    <source>
        <strain evidence="12">CECT 20119</strain>
    </source>
</reference>
<sequence>MSVASQRVLDWLEGQPGIIFNKLYHQPSTALAIFRRMLPHLAKNVVMAMLYMPKPFAISDLDAWCKSDTDSLREKDQSLSILTRLKIFEETRNKLGRPAYNLSKSFGKSLRMALTGGGNHRSFGIPSSEPDKSEITIEFLDTYARKQWEAILYYVVGSVDTDARSEVEISAGTKKILIEGEFVAMRMKRPQITKKGFEFLLEEINAQIWTLLIEYLKLAEGYGMDSVEAISFLFTLGSLELGTPYDTSNLTATQTQMLDDLSDMGIVYSRGSGSTRYYPTRLATTLTSDAPALPNNALTATTVTSTLPGGAMPENEKGFIILETNYRMYAYTSSPLLIQIIALFASLKTRYPNMLTATLTKTSIQRAIQRGITADQIISYLTTHAHPILRKQTPILPPTVVDQIRLWQLEGERMKATPGFLIRDVGKPGSGEYEKAVRHAETLGVLVWKDDKKGWFFVNRFEQVQQYFKAEAMRKKERLEGQAQGDGGGNGTPARR</sequence>
<proteinExistence type="inferred from homology"/>
<organism evidence="11 12">
    <name type="scientific">Elsinoe ampelina</name>
    <dbReference type="NCBI Taxonomy" id="302913"/>
    <lineage>
        <taxon>Eukaryota</taxon>
        <taxon>Fungi</taxon>
        <taxon>Dikarya</taxon>
        <taxon>Ascomycota</taxon>
        <taxon>Pezizomycotina</taxon>
        <taxon>Dothideomycetes</taxon>
        <taxon>Dothideomycetidae</taxon>
        <taxon>Myriangiales</taxon>
        <taxon>Elsinoaceae</taxon>
        <taxon>Elsinoe</taxon>
    </lineage>
</organism>